<dbReference type="EMBL" id="SHKR01000012">
    <property type="protein sequence ID" value="RZU16435.1"/>
    <property type="molecule type" value="Genomic_DNA"/>
</dbReference>
<sequence>MTRDELLALPATVDLPTAGRAIGIGRNQAYELAARGEFPCRVLRLGARYKVVTADLLELLGLSPDKQRGSVATTEPTAATLNTDEEVQRVHGSPPPAA</sequence>
<proteinExistence type="predicted"/>
<gene>
    <name evidence="2" type="ORF">EV645_4000</name>
</gene>
<reference evidence="2 3" key="1">
    <citation type="journal article" date="2015" name="Stand. Genomic Sci.">
        <title>Genomic Encyclopedia of Bacterial and Archaeal Type Strains, Phase III: the genomes of soil and plant-associated and newly described type strains.</title>
        <authorList>
            <person name="Whitman W.B."/>
            <person name="Woyke T."/>
            <person name="Klenk H.P."/>
            <person name="Zhou Y."/>
            <person name="Lilburn T.G."/>
            <person name="Beck B.J."/>
            <person name="De Vos P."/>
            <person name="Vandamme P."/>
            <person name="Eisen J.A."/>
            <person name="Garrity G."/>
            <person name="Hugenholtz P."/>
            <person name="Kyrpides N.C."/>
        </authorList>
    </citation>
    <scope>NUCLEOTIDE SEQUENCE [LARGE SCALE GENOMIC DNA]</scope>
    <source>
        <strain evidence="2 3">VKM Ac-2540</strain>
    </source>
</reference>
<evidence type="ECO:0000313" key="3">
    <source>
        <dbReference type="Proteomes" id="UP000292027"/>
    </source>
</evidence>
<keyword evidence="3" id="KW-1185">Reference proteome</keyword>
<evidence type="ECO:0008006" key="4">
    <source>
        <dbReference type="Google" id="ProtNLM"/>
    </source>
</evidence>
<name>A0A4Q7X2S0_9ACTN</name>
<organism evidence="2 3">
    <name type="scientific">Kribbella rubisoli</name>
    <dbReference type="NCBI Taxonomy" id="3075929"/>
    <lineage>
        <taxon>Bacteria</taxon>
        <taxon>Bacillati</taxon>
        <taxon>Actinomycetota</taxon>
        <taxon>Actinomycetes</taxon>
        <taxon>Propionibacteriales</taxon>
        <taxon>Kribbellaceae</taxon>
        <taxon>Kribbella</taxon>
    </lineage>
</organism>
<dbReference type="AlphaFoldDB" id="A0A4Q7X2S0"/>
<comment type="caution">
    <text evidence="2">The sequence shown here is derived from an EMBL/GenBank/DDBJ whole genome shotgun (WGS) entry which is preliminary data.</text>
</comment>
<evidence type="ECO:0000256" key="1">
    <source>
        <dbReference type="SAM" id="MobiDB-lite"/>
    </source>
</evidence>
<feature type="region of interest" description="Disordered" evidence="1">
    <location>
        <begin position="66"/>
        <end position="98"/>
    </location>
</feature>
<evidence type="ECO:0000313" key="2">
    <source>
        <dbReference type="EMBL" id="RZU16435.1"/>
    </source>
</evidence>
<feature type="compositionally biased region" description="Polar residues" evidence="1">
    <location>
        <begin position="70"/>
        <end position="82"/>
    </location>
</feature>
<protein>
    <recommendedName>
        <fullName evidence="4">DNA-binding protein</fullName>
    </recommendedName>
</protein>
<accession>A0A4Q7X2S0</accession>
<dbReference type="Proteomes" id="UP000292027">
    <property type="component" value="Unassembled WGS sequence"/>
</dbReference>
<dbReference type="RefSeq" id="WP_198681719.1">
    <property type="nucleotide sequence ID" value="NZ_SHKR01000012.1"/>
</dbReference>